<proteinExistence type="predicted"/>
<sequence length="53" mass="6364">MVCFSTRFRFHLFTQMKNYQVAQNDNSNIQSNIATPYLMFIQNVLKMNSKWLT</sequence>
<name>A0A0B7AIU9_9EUPU</name>
<organism evidence="1">
    <name type="scientific">Arion vulgaris</name>
    <dbReference type="NCBI Taxonomy" id="1028688"/>
    <lineage>
        <taxon>Eukaryota</taxon>
        <taxon>Metazoa</taxon>
        <taxon>Spiralia</taxon>
        <taxon>Lophotrochozoa</taxon>
        <taxon>Mollusca</taxon>
        <taxon>Gastropoda</taxon>
        <taxon>Heterobranchia</taxon>
        <taxon>Euthyneura</taxon>
        <taxon>Panpulmonata</taxon>
        <taxon>Eupulmonata</taxon>
        <taxon>Stylommatophora</taxon>
        <taxon>Helicina</taxon>
        <taxon>Arionoidea</taxon>
        <taxon>Arionidae</taxon>
        <taxon>Arion</taxon>
    </lineage>
</organism>
<dbReference type="AlphaFoldDB" id="A0A0B7AIU9"/>
<protein>
    <submittedName>
        <fullName evidence="1">Uncharacterized protein</fullName>
    </submittedName>
</protein>
<accession>A0A0B7AIU9</accession>
<gene>
    <name evidence="1" type="primary">ORF122665</name>
</gene>
<reference evidence="1" key="1">
    <citation type="submission" date="2014-12" db="EMBL/GenBank/DDBJ databases">
        <title>Insight into the proteome of Arion vulgaris.</title>
        <authorList>
            <person name="Aradska J."/>
            <person name="Bulat T."/>
            <person name="Smidak R."/>
            <person name="Sarate P."/>
            <person name="Gangsoo J."/>
            <person name="Sialana F."/>
            <person name="Bilban M."/>
            <person name="Lubec G."/>
        </authorList>
    </citation>
    <scope>NUCLEOTIDE SEQUENCE</scope>
    <source>
        <tissue evidence="1">Skin</tissue>
    </source>
</reference>
<evidence type="ECO:0000313" key="1">
    <source>
        <dbReference type="EMBL" id="CEK80778.1"/>
    </source>
</evidence>
<dbReference type="EMBL" id="HACG01033913">
    <property type="protein sequence ID" value="CEK80778.1"/>
    <property type="molecule type" value="Transcribed_RNA"/>
</dbReference>